<evidence type="ECO:0000256" key="2">
    <source>
        <dbReference type="ARBA" id="ARBA00005044"/>
    </source>
</evidence>
<evidence type="ECO:0000256" key="7">
    <source>
        <dbReference type="ARBA" id="ARBA00022643"/>
    </source>
</evidence>
<keyword evidence="9" id="KW-0521">NADP</keyword>
<evidence type="ECO:0000256" key="11">
    <source>
        <dbReference type="ARBA" id="ARBA00023239"/>
    </source>
</evidence>
<keyword evidence="8" id="KW-0274">FAD</keyword>
<dbReference type="GO" id="GO:0005829">
    <property type="term" value="C:cytosol"/>
    <property type="evidence" value="ECO:0007669"/>
    <property type="project" value="TreeGrafter"/>
</dbReference>
<keyword evidence="7" id="KW-0288">FMN</keyword>
<keyword evidence="5" id="KW-0028">Amino-acid biosynthesis</keyword>
<dbReference type="Gene3D" id="3.60.150.10">
    <property type="entry name" value="Chorismate synthase AroC"/>
    <property type="match status" value="1"/>
</dbReference>
<dbReference type="InterPro" id="IPR000453">
    <property type="entry name" value="Chorismate_synth"/>
</dbReference>
<evidence type="ECO:0000313" key="12">
    <source>
        <dbReference type="EMBL" id="GBR74808.1"/>
    </source>
</evidence>
<evidence type="ECO:0000256" key="9">
    <source>
        <dbReference type="ARBA" id="ARBA00022857"/>
    </source>
</evidence>
<proteinExistence type="inferred from homology"/>
<dbReference type="PANTHER" id="PTHR21085:SF0">
    <property type="entry name" value="CHORISMATE SYNTHASE"/>
    <property type="match status" value="1"/>
</dbReference>
<evidence type="ECO:0000256" key="5">
    <source>
        <dbReference type="ARBA" id="ARBA00022605"/>
    </source>
</evidence>
<evidence type="ECO:0000256" key="10">
    <source>
        <dbReference type="ARBA" id="ARBA00023141"/>
    </source>
</evidence>
<feature type="non-terminal residue" evidence="12">
    <location>
        <position position="209"/>
    </location>
</feature>
<keyword evidence="11" id="KW-0456">Lyase</keyword>
<dbReference type="InterPro" id="IPR020541">
    <property type="entry name" value="Chorismate_synthase_CS"/>
</dbReference>
<sequence>MPGKSAAAKPKPISTPLTAVLDGFPAGVPIAKKYIDAELARRQQGYGRGGRQKIEKDEVRILSGVRHGLSLGSPIALFVENKDFKNWTEKMSPEPVKSKIEPITKLRPGHADYAGVVKYGFTDLRNVLERSSARMTAAQVAVGAVCKQFLNIFKINIAGRVLRVGGVVASRTSMTAAGGEALELPIRQKIDAARADGDSLGGVVELNIS</sequence>
<evidence type="ECO:0000256" key="1">
    <source>
        <dbReference type="ARBA" id="ARBA00001914"/>
    </source>
</evidence>
<dbReference type="EMBL" id="BGZN01000088">
    <property type="protein sequence ID" value="GBR74808.1"/>
    <property type="molecule type" value="Genomic_DNA"/>
</dbReference>
<dbReference type="GO" id="GO:0009073">
    <property type="term" value="P:aromatic amino acid family biosynthetic process"/>
    <property type="evidence" value="ECO:0007669"/>
    <property type="project" value="UniProtKB-KW"/>
</dbReference>
<reference evidence="12 13" key="1">
    <citation type="journal article" date="2019" name="ISME J.">
        <title>Genome analyses of uncultured TG2/ZB3 bacteria in 'Margulisbacteria' specifically attached to ectosymbiotic spirochetes of protists in the termite gut.</title>
        <authorList>
            <person name="Utami Y.D."/>
            <person name="Kuwahara H."/>
            <person name="Igai K."/>
            <person name="Murakami T."/>
            <person name="Sugaya K."/>
            <person name="Morikawa T."/>
            <person name="Nagura Y."/>
            <person name="Yuki M."/>
            <person name="Deevong P."/>
            <person name="Inoue T."/>
            <person name="Kihara K."/>
            <person name="Lo N."/>
            <person name="Yamada A."/>
            <person name="Ohkuma M."/>
            <person name="Hongoh Y."/>
        </authorList>
    </citation>
    <scope>NUCLEOTIDE SEQUENCE [LARGE SCALE GENOMIC DNA]</scope>
    <source>
        <strain evidence="12">NkOx7-01</strain>
    </source>
</reference>
<comment type="caution">
    <text evidence="12">The sequence shown here is derived from an EMBL/GenBank/DDBJ whole genome shotgun (WGS) entry which is preliminary data.</text>
</comment>
<name>A0A388TE85_TERA1</name>
<dbReference type="GO" id="GO:0009423">
    <property type="term" value="P:chorismate biosynthetic process"/>
    <property type="evidence" value="ECO:0007669"/>
    <property type="project" value="UniProtKB-UniPathway"/>
</dbReference>
<accession>A0A388TE85</accession>
<dbReference type="PANTHER" id="PTHR21085">
    <property type="entry name" value="CHORISMATE SYNTHASE"/>
    <property type="match status" value="1"/>
</dbReference>
<dbReference type="Pfam" id="PF01264">
    <property type="entry name" value="Chorismate_synt"/>
    <property type="match status" value="1"/>
</dbReference>
<keyword evidence="10" id="KW-0057">Aromatic amino acid biosynthesis</keyword>
<evidence type="ECO:0000313" key="13">
    <source>
        <dbReference type="Proteomes" id="UP000269352"/>
    </source>
</evidence>
<dbReference type="SUPFAM" id="SSF103263">
    <property type="entry name" value="Chorismate synthase, AroC"/>
    <property type="match status" value="1"/>
</dbReference>
<organism evidence="12 13">
    <name type="scientific">Termititenax aidoneus</name>
    <dbReference type="NCBI Taxonomy" id="2218524"/>
    <lineage>
        <taxon>Bacteria</taxon>
        <taxon>Bacillati</taxon>
        <taxon>Candidatus Margulisiibacteriota</taxon>
        <taxon>Candidatus Termititenacia</taxon>
        <taxon>Candidatus Termititenacales</taxon>
        <taxon>Candidatus Termititenacaceae</taxon>
        <taxon>Candidatus Termititenax</taxon>
    </lineage>
</organism>
<dbReference type="GO" id="GO:0008652">
    <property type="term" value="P:amino acid biosynthetic process"/>
    <property type="evidence" value="ECO:0007669"/>
    <property type="project" value="UniProtKB-KW"/>
</dbReference>
<dbReference type="PROSITE" id="PS00788">
    <property type="entry name" value="CHORISMATE_SYNTHASE_2"/>
    <property type="match status" value="1"/>
</dbReference>
<keyword evidence="6" id="KW-0285">Flavoprotein</keyword>
<dbReference type="EC" id="4.2.3.5" evidence="4"/>
<dbReference type="Proteomes" id="UP000269352">
    <property type="component" value="Unassembled WGS sequence"/>
</dbReference>
<keyword evidence="13" id="KW-1185">Reference proteome</keyword>
<protein>
    <recommendedName>
        <fullName evidence="4">chorismate synthase</fullName>
        <ecNumber evidence="4">4.2.3.5</ecNumber>
    </recommendedName>
</protein>
<gene>
    <name evidence="12" type="primary">aroC</name>
    <name evidence="12" type="ORF">NO1_1920</name>
</gene>
<evidence type="ECO:0000256" key="6">
    <source>
        <dbReference type="ARBA" id="ARBA00022630"/>
    </source>
</evidence>
<dbReference type="UniPathway" id="UPA00053">
    <property type="reaction ID" value="UER00090"/>
</dbReference>
<evidence type="ECO:0000256" key="8">
    <source>
        <dbReference type="ARBA" id="ARBA00022827"/>
    </source>
</evidence>
<dbReference type="GO" id="GO:0010181">
    <property type="term" value="F:FMN binding"/>
    <property type="evidence" value="ECO:0007669"/>
    <property type="project" value="TreeGrafter"/>
</dbReference>
<comment type="cofactor">
    <cofactor evidence="1">
        <name>FMNH2</name>
        <dbReference type="ChEBI" id="CHEBI:57618"/>
    </cofactor>
</comment>
<evidence type="ECO:0000256" key="4">
    <source>
        <dbReference type="ARBA" id="ARBA00013036"/>
    </source>
</evidence>
<comment type="similarity">
    <text evidence="3">Belongs to the chorismate synthase family.</text>
</comment>
<dbReference type="AlphaFoldDB" id="A0A388TE85"/>
<evidence type="ECO:0000256" key="3">
    <source>
        <dbReference type="ARBA" id="ARBA00008014"/>
    </source>
</evidence>
<dbReference type="InterPro" id="IPR035904">
    <property type="entry name" value="Chorismate_synth_AroC_sf"/>
</dbReference>
<comment type="pathway">
    <text evidence="2">Metabolic intermediate biosynthesis; chorismate biosynthesis; chorismate from D-erythrose 4-phosphate and phosphoenolpyruvate: step 7/7.</text>
</comment>
<dbReference type="GO" id="GO:0004107">
    <property type="term" value="F:chorismate synthase activity"/>
    <property type="evidence" value="ECO:0007669"/>
    <property type="project" value="UniProtKB-EC"/>
</dbReference>